<keyword evidence="1" id="KW-0472">Membrane</keyword>
<feature type="transmembrane region" description="Helical" evidence="1">
    <location>
        <begin position="33"/>
        <end position="54"/>
    </location>
</feature>
<geneLocation type="mitochondrion" evidence="2"/>
<keyword evidence="2" id="KW-0496">Mitochondrion</keyword>
<name>A0A117NH14_PICGL</name>
<protein>
    <submittedName>
        <fullName evidence="2">Uncharacterized protein</fullName>
    </submittedName>
</protein>
<feature type="transmembrane region" description="Helical" evidence="1">
    <location>
        <begin position="7"/>
        <end position="27"/>
    </location>
</feature>
<keyword evidence="1" id="KW-1133">Transmembrane helix</keyword>
<organism evidence="2">
    <name type="scientific">Picea glauca</name>
    <name type="common">White spruce</name>
    <name type="synonym">Pinus glauca</name>
    <dbReference type="NCBI Taxonomy" id="3330"/>
    <lineage>
        <taxon>Eukaryota</taxon>
        <taxon>Viridiplantae</taxon>
        <taxon>Streptophyta</taxon>
        <taxon>Embryophyta</taxon>
        <taxon>Tracheophyta</taxon>
        <taxon>Spermatophyta</taxon>
        <taxon>Pinopsida</taxon>
        <taxon>Pinidae</taxon>
        <taxon>Conifers I</taxon>
        <taxon>Pinales</taxon>
        <taxon>Pinaceae</taxon>
        <taxon>Picea</taxon>
    </lineage>
</organism>
<accession>A0A117NH14</accession>
<keyword evidence="1" id="KW-0812">Transmembrane</keyword>
<evidence type="ECO:0000313" key="2">
    <source>
        <dbReference type="EMBL" id="KUM47720.1"/>
    </source>
</evidence>
<comment type="caution">
    <text evidence="2">The sequence shown here is derived from an EMBL/GenBank/DDBJ whole genome shotgun (WGS) entry which is preliminary data.</text>
</comment>
<dbReference type="EMBL" id="LKAM01000007">
    <property type="protein sequence ID" value="KUM47720.1"/>
    <property type="molecule type" value="Genomic_DNA"/>
</dbReference>
<dbReference type="AlphaFoldDB" id="A0A117NH14"/>
<proteinExistence type="predicted"/>
<reference evidence="2" key="1">
    <citation type="journal article" date="2015" name="Genome Biol. Evol.">
        <title>Organellar Genomes of White Spruce (Picea glauca): Assembly and Annotation.</title>
        <authorList>
            <person name="Jackman S.D."/>
            <person name="Warren R.L."/>
            <person name="Gibb E.A."/>
            <person name="Vandervalk B.P."/>
            <person name="Mohamadi H."/>
            <person name="Chu J."/>
            <person name="Raymond A."/>
            <person name="Pleasance S."/>
            <person name="Coope R."/>
            <person name="Wildung M.R."/>
            <person name="Ritland C.E."/>
            <person name="Bousquet J."/>
            <person name="Jones S.J."/>
            <person name="Bohlmann J."/>
            <person name="Birol I."/>
        </authorList>
    </citation>
    <scope>NUCLEOTIDE SEQUENCE [LARGE SCALE GENOMIC DNA]</scope>
    <source>
        <tissue evidence="2">Flushing bud</tissue>
    </source>
</reference>
<evidence type="ECO:0000256" key="1">
    <source>
        <dbReference type="SAM" id="Phobius"/>
    </source>
</evidence>
<sequence length="56" mass="6441">MLVETRLCLQPSIHYCVLLPFVVPFPYRIPSPVLGRSMCCVLMGAMTWCAWWYCTG</sequence>
<gene>
    <name evidence="2" type="ORF">ABT39_MTgene5907</name>
</gene>